<gene>
    <name evidence="1" type="ORF">S01H1_29110</name>
</gene>
<proteinExistence type="predicted"/>
<feature type="non-terminal residue" evidence="1">
    <location>
        <position position="46"/>
    </location>
</feature>
<comment type="caution">
    <text evidence="1">The sequence shown here is derived from an EMBL/GenBank/DDBJ whole genome shotgun (WGS) entry which is preliminary data.</text>
</comment>
<dbReference type="AlphaFoldDB" id="X0T3N5"/>
<dbReference type="EMBL" id="BARS01017836">
    <property type="protein sequence ID" value="GAF87854.1"/>
    <property type="molecule type" value="Genomic_DNA"/>
</dbReference>
<evidence type="ECO:0000313" key="1">
    <source>
        <dbReference type="EMBL" id="GAF87854.1"/>
    </source>
</evidence>
<name>X0T3N5_9ZZZZ</name>
<reference evidence="1" key="1">
    <citation type="journal article" date="2014" name="Front. Microbiol.">
        <title>High frequency of phylogenetically diverse reductive dehalogenase-homologous genes in deep subseafloor sedimentary metagenomes.</title>
        <authorList>
            <person name="Kawai M."/>
            <person name="Futagami T."/>
            <person name="Toyoda A."/>
            <person name="Takaki Y."/>
            <person name="Nishi S."/>
            <person name="Hori S."/>
            <person name="Arai W."/>
            <person name="Tsubouchi T."/>
            <person name="Morono Y."/>
            <person name="Uchiyama I."/>
            <person name="Ito T."/>
            <person name="Fujiyama A."/>
            <person name="Inagaki F."/>
            <person name="Takami H."/>
        </authorList>
    </citation>
    <scope>NUCLEOTIDE SEQUENCE</scope>
    <source>
        <strain evidence="1">Expedition CK06-06</strain>
    </source>
</reference>
<organism evidence="1">
    <name type="scientific">marine sediment metagenome</name>
    <dbReference type="NCBI Taxonomy" id="412755"/>
    <lineage>
        <taxon>unclassified sequences</taxon>
        <taxon>metagenomes</taxon>
        <taxon>ecological metagenomes</taxon>
    </lineage>
</organism>
<sequence length="46" mass="5736">MYIRFKCDSLDELIDALHYCAYVNRKPEVVRFVRQYMHHPSEVYLW</sequence>
<protein>
    <submittedName>
        <fullName evidence="1">Uncharacterized protein</fullName>
    </submittedName>
</protein>
<accession>X0T3N5</accession>